<accession>A0A4W5LI65</accession>
<dbReference type="AlphaFoldDB" id="A0A4W5LI65"/>
<dbReference type="GO" id="GO:0004467">
    <property type="term" value="F:long-chain fatty acid-CoA ligase activity"/>
    <property type="evidence" value="ECO:0007669"/>
    <property type="project" value="TreeGrafter"/>
</dbReference>
<sequence length="95" mass="10804">MATVKLEEGKLFDGANTFSRVADNLPAYARPRFIRIQRSFETTGTFKMKKVALVEDGFDPAAVQDPLYFQDPAKKTYVPLTEEIYNSINAREIKL</sequence>
<dbReference type="GO" id="GO:0044539">
    <property type="term" value="P:long-chain fatty acid import into cell"/>
    <property type="evidence" value="ECO:0007669"/>
    <property type="project" value="TreeGrafter"/>
</dbReference>
<name>A0A4W5LI65_9TELE</name>
<dbReference type="PANTHER" id="PTHR43107">
    <property type="entry name" value="LONG-CHAIN FATTY ACID TRANSPORT PROTEIN"/>
    <property type="match status" value="1"/>
</dbReference>
<keyword evidence="4" id="KW-1185">Reference proteome</keyword>
<dbReference type="GO" id="GO:0005886">
    <property type="term" value="C:plasma membrane"/>
    <property type="evidence" value="ECO:0007669"/>
    <property type="project" value="TreeGrafter"/>
</dbReference>
<protein>
    <submittedName>
        <fullName evidence="3">Uncharacterized protein</fullName>
    </submittedName>
</protein>
<comment type="similarity">
    <text evidence="1">Belongs to the ATP-dependent AMP-binding enzyme family.</text>
</comment>
<evidence type="ECO:0000256" key="2">
    <source>
        <dbReference type="ARBA" id="ARBA00022598"/>
    </source>
</evidence>
<dbReference type="STRING" id="62062.ENSHHUP00000025606"/>
<dbReference type="Proteomes" id="UP000314982">
    <property type="component" value="Unassembled WGS sequence"/>
</dbReference>
<organism evidence="3 4">
    <name type="scientific">Hucho hucho</name>
    <name type="common">huchen</name>
    <dbReference type="NCBI Taxonomy" id="62062"/>
    <lineage>
        <taxon>Eukaryota</taxon>
        <taxon>Metazoa</taxon>
        <taxon>Chordata</taxon>
        <taxon>Craniata</taxon>
        <taxon>Vertebrata</taxon>
        <taxon>Euteleostomi</taxon>
        <taxon>Actinopterygii</taxon>
        <taxon>Neopterygii</taxon>
        <taxon>Teleostei</taxon>
        <taxon>Protacanthopterygii</taxon>
        <taxon>Salmoniformes</taxon>
        <taxon>Salmonidae</taxon>
        <taxon>Salmoninae</taxon>
        <taxon>Hucho</taxon>
    </lineage>
</organism>
<evidence type="ECO:0000313" key="4">
    <source>
        <dbReference type="Proteomes" id="UP000314982"/>
    </source>
</evidence>
<reference evidence="3" key="3">
    <citation type="submission" date="2025-09" db="UniProtKB">
        <authorList>
            <consortium name="Ensembl"/>
        </authorList>
    </citation>
    <scope>IDENTIFICATION</scope>
</reference>
<dbReference type="GeneTree" id="ENSGT00940000164068"/>
<dbReference type="GO" id="GO:0005789">
    <property type="term" value="C:endoplasmic reticulum membrane"/>
    <property type="evidence" value="ECO:0007669"/>
    <property type="project" value="TreeGrafter"/>
</dbReference>
<keyword evidence="2" id="KW-0436">Ligase</keyword>
<dbReference type="PANTHER" id="PTHR43107:SF4">
    <property type="entry name" value="LONG-CHAIN FATTY ACID TRANSPORT PROTEIN 2"/>
    <property type="match status" value="1"/>
</dbReference>
<evidence type="ECO:0000313" key="3">
    <source>
        <dbReference type="Ensembl" id="ENSHHUP00000025606.1"/>
    </source>
</evidence>
<dbReference type="SUPFAM" id="SSF56801">
    <property type="entry name" value="Acetyl-CoA synthetase-like"/>
    <property type="match status" value="1"/>
</dbReference>
<proteinExistence type="inferred from homology"/>
<reference evidence="4" key="1">
    <citation type="submission" date="2018-06" db="EMBL/GenBank/DDBJ databases">
        <title>Genome assembly of Danube salmon.</title>
        <authorList>
            <person name="Macqueen D.J."/>
            <person name="Gundappa M.K."/>
        </authorList>
    </citation>
    <scope>NUCLEOTIDE SEQUENCE [LARGE SCALE GENOMIC DNA]</scope>
</reference>
<dbReference type="Ensembl" id="ENSHHUT00000026616.1">
    <property type="protein sequence ID" value="ENSHHUP00000025606.1"/>
    <property type="gene ID" value="ENSHHUG00000016152.1"/>
</dbReference>
<reference evidence="3" key="2">
    <citation type="submission" date="2025-08" db="UniProtKB">
        <authorList>
            <consortium name="Ensembl"/>
        </authorList>
    </citation>
    <scope>IDENTIFICATION</scope>
</reference>
<evidence type="ECO:0000256" key="1">
    <source>
        <dbReference type="ARBA" id="ARBA00006432"/>
    </source>
</evidence>
<dbReference type="GO" id="GO:0005324">
    <property type="term" value="F:long-chain fatty acid transmembrane transporter activity"/>
    <property type="evidence" value="ECO:0007669"/>
    <property type="project" value="TreeGrafter"/>
</dbReference>